<evidence type="ECO:0000256" key="1">
    <source>
        <dbReference type="SAM" id="MobiDB-lite"/>
    </source>
</evidence>
<dbReference type="OrthoDB" id="2196367at2759"/>
<accession>L7JY90</accession>
<dbReference type="VEuPathDB" id="MicrosporidiaDB:THOM_1359"/>
<protein>
    <submittedName>
        <fullName evidence="2">Uncharacterized protein</fullName>
    </submittedName>
</protein>
<reference evidence="2 3" key="1">
    <citation type="journal article" date="2012" name="PLoS Pathog.">
        <title>The genome of the obligate intracellular parasite Trachipleistophora hominis: new insights into microsporidian genome dynamics and reductive evolution.</title>
        <authorList>
            <person name="Heinz E."/>
            <person name="Williams T.A."/>
            <person name="Nakjang S."/>
            <person name="Noel C.J."/>
            <person name="Swan D.C."/>
            <person name="Goldberg A.V."/>
            <person name="Harris S.R."/>
            <person name="Weinmaier T."/>
            <person name="Markert S."/>
            <person name="Becher D."/>
            <person name="Bernhardt J."/>
            <person name="Dagan T."/>
            <person name="Hacker C."/>
            <person name="Lucocq J.M."/>
            <person name="Schweder T."/>
            <person name="Rattei T."/>
            <person name="Hall N."/>
            <person name="Hirt R.P."/>
            <person name="Embley T.M."/>
        </authorList>
    </citation>
    <scope>NUCLEOTIDE SEQUENCE [LARGE SCALE GENOMIC DNA]</scope>
</reference>
<feature type="region of interest" description="Disordered" evidence="1">
    <location>
        <begin position="79"/>
        <end position="115"/>
    </location>
</feature>
<dbReference type="HOGENOM" id="CLU_1251508_0_0_1"/>
<name>L7JY90_TRAHO</name>
<dbReference type="OMA" id="TEPINCK"/>
<dbReference type="InParanoid" id="L7JY90"/>
<gene>
    <name evidence="2" type="ORF">THOM_1359</name>
</gene>
<feature type="compositionally biased region" description="Polar residues" evidence="1">
    <location>
        <begin position="82"/>
        <end position="99"/>
    </location>
</feature>
<evidence type="ECO:0000313" key="2">
    <source>
        <dbReference type="EMBL" id="ELQ75687.1"/>
    </source>
</evidence>
<evidence type="ECO:0000313" key="3">
    <source>
        <dbReference type="Proteomes" id="UP000011185"/>
    </source>
</evidence>
<keyword evidence="3" id="KW-1185">Reference proteome</keyword>
<dbReference type="EMBL" id="JH993935">
    <property type="protein sequence ID" value="ELQ75687.1"/>
    <property type="molecule type" value="Genomic_DNA"/>
</dbReference>
<dbReference type="Proteomes" id="UP000011185">
    <property type="component" value="Unassembled WGS sequence"/>
</dbReference>
<sequence>MSIAKNRFEKLFNFYFPHLSYHLNRSTEPINCKLVFLDLEIEIDDEYEDCDQCETAVFELGEKILSKYIEDLSQHQDADASNDASVVNTNAKNDNSTGDNGEKTKNSGSNDGNVEAVKKMEDAIKKKNSKSVENSMQSNTSLQSQCADFYAKQVHTLCICYSLPFPEYHFLKEDGLYRCYTLYANKNYESEYFYEKNDAKEFVCKAIADIIKNSVVDVIK</sequence>
<proteinExistence type="predicted"/>
<dbReference type="AlphaFoldDB" id="L7JY90"/>
<organism evidence="2 3">
    <name type="scientific">Trachipleistophora hominis</name>
    <name type="common">Microsporidian parasite</name>
    <dbReference type="NCBI Taxonomy" id="72359"/>
    <lineage>
        <taxon>Eukaryota</taxon>
        <taxon>Fungi</taxon>
        <taxon>Fungi incertae sedis</taxon>
        <taxon>Microsporidia</taxon>
        <taxon>Pleistophoridae</taxon>
        <taxon>Trachipleistophora</taxon>
    </lineage>
</organism>